<protein>
    <submittedName>
        <fullName evidence="2">PE66L</fullName>
    </submittedName>
</protein>
<name>A0A8A1V755_ASF</name>
<organismHost>
    <name type="scientific">Ornithodoros moubata</name>
    <name type="common">Soft tick</name>
    <name type="synonym">Argasid tick</name>
    <dbReference type="NCBI Taxonomy" id="6938"/>
</organismHost>
<organismHost>
    <name type="scientific">Phacochoerus aethiopicus</name>
    <name type="common">Warthog</name>
    <dbReference type="NCBI Taxonomy" id="85517"/>
</organismHost>
<evidence type="ECO:0000256" key="1">
    <source>
        <dbReference type="SAM" id="Phobius"/>
    </source>
</evidence>
<keyword evidence="1" id="KW-1133">Transmembrane helix</keyword>
<organismHost>
    <name type="scientific">Sus scrofa</name>
    <name type="common">Pig</name>
    <dbReference type="NCBI Taxonomy" id="9823"/>
</organismHost>
<dbReference type="Proteomes" id="UP000503015">
    <property type="component" value="Segment"/>
</dbReference>
<feature type="transmembrane region" description="Helical" evidence="1">
    <location>
        <begin position="28"/>
        <end position="47"/>
    </location>
</feature>
<keyword evidence="1" id="KW-0812">Transmembrane</keyword>
<evidence type="ECO:0000313" key="2">
    <source>
        <dbReference type="EMBL" id="QST87216.1"/>
    </source>
</evidence>
<organism evidence="2 3">
    <name type="scientific">African swine fever virus</name>
    <name type="common">ASFV</name>
    <dbReference type="NCBI Taxonomy" id="10497"/>
    <lineage>
        <taxon>Viruses</taxon>
        <taxon>Varidnaviria</taxon>
        <taxon>Bamfordvirae</taxon>
        <taxon>Nucleocytoviricota</taxon>
        <taxon>Pokkesviricetes</taxon>
        <taxon>Asfuvirales</taxon>
        <taxon>Asfarviridae</taxon>
        <taxon>Asfivirus</taxon>
        <taxon>Asfivirus haemorrhagiae</taxon>
    </lineage>
</organism>
<proteinExistence type="predicted"/>
<organismHost>
    <name type="scientific">Potamochoerus larvatus</name>
    <name type="common">Bushpig</name>
    <dbReference type="NCBI Taxonomy" id="273792"/>
</organismHost>
<organismHost>
    <name type="scientific">Ornithodoros</name>
    <name type="common">relapsing fever ticks</name>
    <dbReference type="NCBI Taxonomy" id="6937"/>
</organismHost>
<gene>
    <name evidence="2" type="primary">E66L</name>
</gene>
<dbReference type="EMBL" id="MN641876">
    <property type="protein sequence ID" value="QST87216.1"/>
    <property type="molecule type" value="Genomic_DNA"/>
</dbReference>
<organismHost>
    <name type="scientific">Phacochoerus africanus</name>
    <name type="common">Warthog</name>
    <dbReference type="NCBI Taxonomy" id="41426"/>
</organismHost>
<evidence type="ECO:0000313" key="3">
    <source>
        <dbReference type="Proteomes" id="UP000503015"/>
    </source>
</evidence>
<keyword evidence="1" id="KW-0472">Membrane</keyword>
<sequence length="48" mass="5929">MHVICICVCICVYNIWLRFMRYCAYYMYTKYGYTYAIYAYICILLNIL</sequence>
<accession>A0A8A1V755</accession>
<reference evidence="2 3" key="1">
    <citation type="submission" date="2019-11" db="EMBL/GenBank/DDBJ databases">
        <authorList>
            <person name="Ndlovu S.S."/>
            <person name="Carulei O."/>
        </authorList>
    </citation>
    <scope>NUCLEOTIDE SEQUENCE [LARGE SCALE GENOMIC DNA]</scope>
    <source>
        <strain evidence="2">RSA_W1_1999</strain>
    </source>
</reference>